<dbReference type="InterPro" id="IPR036866">
    <property type="entry name" value="RibonucZ/Hydroxyglut_hydro"/>
</dbReference>
<name>A0ABM7WQS6_9BACT</name>
<keyword evidence="4" id="KW-1185">Reference proteome</keyword>
<dbReference type="EMBL" id="AP025591">
    <property type="protein sequence ID" value="BDG01804.1"/>
    <property type="molecule type" value="Genomic_DNA"/>
</dbReference>
<feature type="compositionally biased region" description="Low complexity" evidence="1">
    <location>
        <begin position="286"/>
        <end position="307"/>
    </location>
</feature>
<dbReference type="PANTHER" id="PTHR43546">
    <property type="entry name" value="UPF0173 METAL-DEPENDENT HYDROLASE MJ1163-RELATED"/>
    <property type="match status" value="1"/>
</dbReference>
<dbReference type="PANTHER" id="PTHR43546:SF7">
    <property type="entry name" value="METALLO-BETA-LACTAMASE DOMAIN-CONTAINING PROTEIN"/>
    <property type="match status" value="1"/>
</dbReference>
<evidence type="ECO:0000313" key="4">
    <source>
        <dbReference type="Proteomes" id="UP001162891"/>
    </source>
</evidence>
<dbReference type="SUPFAM" id="SSF56281">
    <property type="entry name" value="Metallo-hydrolase/oxidoreductase"/>
    <property type="match status" value="1"/>
</dbReference>
<evidence type="ECO:0000259" key="2">
    <source>
        <dbReference type="Pfam" id="PF12706"/>
    </source>
</evidence>
<reference evidence="4" key="1">
    <citation type="journal article" date="2022" name="Int. J. Syst. Evol. Microbiol.">
        <title>Anaeromyxobacter oryzae sp. nov., Anaeromyxobacter diazotrophicus sp. nov. and Anaeromyxobacter paludicola sp. nov., isolated from paddy soils.</title>
        <authorList>
            <person name="Itoh H."/>
            <person name="Xu Z."/>
            <person name="Mise K."/>
            <person name="Masuda Y."/>
            <person name="Ushijima N."/>
            <person name="Hayakawa C."/>
            <person name="Shiratori Y."/>
            <person name="Senoo K."/>
        </authorList>
    </citation>
    <scope>NUCLEOTIDE SEQUENCE [LARGE SCALE GENOMIC DNA]</scope>
    <source>
        <strain evidence="4">Red232</strain>
    </source>
</reference>
<dbReference type="InterPro" id="IPR001279">
    <property type="entry name" value="Metallo-B-lactamas"/>
</dbReference>
<proteinExistence type="predicted"/>
<protein>
    <recommendedName>
        <fullName evidence="2">Metallo-beta-lactamase domain-containing protein</fullName>
    </recommendedName>
</protein>
<accession>A0ABM7WQS6</accession>
<evidence type="ECO:0000313" key="3">
    <source>
        <dbReference type="EMBL" id="BDG01804.1"/>
    </source>
</evidence>
<evidence type="ECO:0000256" key="1">
    <source>
        <dbReference type="SAM" id="MobiDB-lite"/>
    </source>
</evidence>
<dbReference type="Proteomes" id="UP001162891">
    <property type="component" value="Chromosome"/>
</dbReference>
<feature type="domain" description="Metallo-beta-lactamase" evidence="2">
    <location>
        <begin position="61"/>
        <end position="242"/>
    </location>
</feature>
<dbReference type="InterPro" id="IPR050114">
    <property type="entry name" value="UPF0173_UPF0282_UlaG_hydrolase"/>
</dbReference>
<dbReference type="Gene3D" id="3.60.15.10">
    <property type="entry name" value="Ribonuclease Z/Hydroxyacylglutathione hydrolase-like"/>
    <property type="match status" value="1"/>
</dbReference>
<dbReference type="Pfam" id="PF12706">
    <property type="entry name" value="Lactamase_B_2"/>
    <property type="match status" value="1"/>
</dbReference>
<organism evidence="3 4">
    <name type="scientific">Anaeromyxobacter oryzae</name>
    <dbReference type="NCBI Taxonomy" id="2918170"/>
    <lineage>
        <taxon>Bacteria</taxon>
        <taxon>Pseudomonadati</taxon>
        <taxon>Myxococcota</taxon>
        <taxon>Myxococcia</taxon>
        <taxon>Myxococcales</taxon>
        <taxon>Cystobacterineae</taxon>
        <taxon>Anaeromyxobacteraceae</taxon>
        <taxon>Anaeromyxobacter</taxon>
    </lineage>
</organism>
<sequence length="323" mass="34434">MARSSILHLGPGLDRPGPQRGSVLFVGTATTVVQLGAFTLLTDPNFLHTGDRAHLGYGMTSRRLTDPALEIDALPPLDACVLSHLHGDHWDEEATARLPKELPVITTHHAARALARKGFSRTHALSAWDDVLVRKGSAWLRITAMPGRHGPPVVSALLPPVIGSMWELGAGSGDAMFRMYVSGDTLVHDDLRRIPERYPHVDLALLHLGGARVLGVLVTMDAAQGVEAIRIVRPDLSIPVHFDDYPVFRSPLQDFVKAVVGAGLSDRVKYLGRGERHAFTIGEGARAAGAPAAEARPGAARPGEAGAVRPGDTGPGSPWDVGR</sequence>
<dbReference type="RefSeq" id="WP_248358652.1">
    <property type="nucleotide sequence ID" value="NZ_AP025591.1"/>
</dbReference>
<feature type="region of interest" description="Disordered" evidence="1">
    <location>
        <begin position="286"/>
        <end position="323"/>
    </location>
</feature>
<gene>
    <name evidence="3" type="ORF">AMOR_08000</name>
</gene>